<dbReference type="GO" id="GO:0016846">
    <property type="term" value="F:carbon-sulfur lyase activity"/>
    <property type="evidence" value="ECO:0007669"/>
    <property type="project" value="InterPro"/>
</dbReference>
<organism evidence="6 7">
    <name type="scientific">Oceanibaculum pacificum</name>
    <dbReference type="NCBI Taxonomy" id="580166"/>
    <lineage>
        <taxon>Bacteria</taxon>
        <taxon>Pseudomonadati</taxon>
        <taxon>Pseudomonadota</taxon>
        <taxon>Alphaproteobacteria</taxon>
        <taxon>Rhodospirillales</taxon>
        <taxon>Oceanibaculaceae</taxon>
        <taxon>Oceanibaculum</taxon>
    </lineage>
</organism>
<dbReference type="InterPro" id="IPR006913">
    <property type="entry name" value="CENP-V/GFA"/>
</dbReference>
<evidence type="ECO:0000313" key="7">
    <source>
        <dbReference type="Proteomes" id="UP000076400"/>
    </source>
</evidence>
<keyword evidence="3" id="KW-0862">Zinc</keyword>
<reference evidence="6 7" key="1">
    <citation type="submission" date="2015-12" db="EMBL/GenBank/DDBJ databases">
        <title>Genome sequence of Oceanibaculum pacificum MCCC 1A02656.</title>
        <authorList>
            <person name="Lu L."/>
            <person name="Lai Q."/>
            <person name="Shao Z."/>
            <person name="Qian P."/>
        </authorList>
    </citation>
    <scope>NUCLEOTIDE SEQUENCE [LARGE SCALE GENOMIC DNA]</scope>
    <source>
        <strain evidence="6 7">MCCC 1A02656</strain>
    </source>
</reference>
<evidence type="ECO:0000256" key="3">
    <source>
        <dbReference type="ARBA" id="ARBA00022833"/>
    </source>
</evidence>
<gene>
    <name evidence="6" type="ORF">AUP43_15815</name>
</gene>
<name>A0A154WGQ2_9PROT</name>
<feature type="domain" description="CENP-V/GFA" evidence="5">
    <location>
        <begin position="9"/>
        <end position="73"/>
    </location>
</feature>
<evidence type="ECO:0000259" key="5">
    <source>
        <dbReference type="Pfam" id="PF04828"/>
    </source>
</evidence>
<dbReference type="EMBL" id="LPXN01000011">
    <property type="protein sequence ID" value="KZD12635.1"/>
    <property type="molecule type" value="Genomic_DNA"/>
</dbReference>
<evidence type="ECO:0000256" key="1">
    <source>
        <dbReference type="ARBA" id="ARBA00005495"/>
    </source>
</evidence>
<comment type="caution">
    <text evidence="6">The sequence shown here is derived from an EMBL/GenBank/DDBJ whole genome shotgun (WGS) entry which is preliminary data.</text>
</comment>
<feature type="compositionally biased region" description="Basic and acidic residues" evidence="4">
    <location>
        <begin position="84"/>
        <end position="98"/>
    </location>
</feature>
<sequence>MPWGSFFLENFRWTKAKPSLHHSSDKAERSFCPTCGSSLTFRFLGSDPAEIDVTLVSLDDPDGLRPQWHIWTMSAPSWHEYDDGLKRYQDNGPDRSLDPDLPSPLPPGR</sequence>
<feature type="region of interest" description="Disordered" evidence="4">
    <location>
        <begin position="84"/>
        <end position="109"/>
    </location>
</feature>
<dbReference type="Proteomes" id="UP000076400">
    <property type="component" value="Unassembled WGS sequence"/>
</dbReference>
<accession>A0A154WGQ2</accession>
<proteinExistence type="inferred from homology"/>
<dbReference type="STRING" id="580166.AUP43_15815"/>
<protein>
    <recommendedName>
        <fullName evidence="5">CENP-V/GFA domain-containing protein</fullName>
    </recommendedName>
</protein>
<dbReference type="InterPro" id="IPR011057">
    <property type="entry name" value="Mss4-like_sf"/>
</dbReference>
<dbReference type="Gene3D" id="3.90.1590.10">
    <property type="entry name" value="glutathione-dependent formaldehyde- activating enzyme (gfa)"/>
    <property type="match status" value="1"/>
</dbReference>
<keyword evidence="7" id="KW-1185">Reference proteome</keyword>
<comment type="similarity">
    <text evidence="1">Belongs to the Gfa family.</text>
</comment>
<evidence type="ECO:0000313" key="6">
    <source>
        <dbReference type="EMBL" id="KZD12635.1"/>
    </source>
</evidence>
<evidence type="ECO:0000256" key="4">
    <source>
        <dbReference type="SAM" id="MobiDB-lite"/>
    </source>
</evidence>
<dbReference type="GO" id="GO:0046872">
    <property type="term" value="F:metal ion binding"/>
    <property type="evidence" value="ECO:0007669"/>
    <property type="project" value="UniProtKB-KW"/>
</dbReference>
<dbReference type="Pfam" id="PF04828">
    <property type="entry name" value="GFA"/>
    <property type="match status" value="1"/>
</dbReference>
<dbReference type="SUPFAM" id="SSF51316">
    <property type="entry name" value="Mss4-like"/>
    <property type="match status" value="1"/>
</dbReference>
<evidence type="ECO:0000256" key="2">
    <source>
        <dbReference type="ARBA" id="ARBA00022723"/>
    </source>
</evidence>
<keyword evidence="2" id="KW-0479">Metal-binding</keyword>
<dbReference type="AlphaFoldDB" id="A0A154WGQ2"/>